<dbReference type="GO" id="GO:0032787">
    <property type="term" value="P:monocarboxylic acid metabolic process"/>
    <property type="evidence" value="ECO:0007669"/>
    <property type="project" value="UniProtKB-ARBA"/>
</dbReference>
<comment type="caution">
    <text evidence="6">The sequence shown here is derived from an EMBL/GenBank/DDBJ whole genome shotgun (WGS) entry which is preliminary data.</text>
</comment>
<dbReference type="CDD" id="cd03784">
    <property type="entry name" value="GT1_Gtf-like"/>
    <property type="match status" value="1"/>
</dbReference>
<dbReference type="PROSITE" id="PS00375">
    <property type="entry name" value="UDPGT"/>
    <property type="match status" value="1"/>
</dbReference>
<organism evidence="6 7">
    <name type="scientific">Carya illinoinensis</name>
    <name type="common">Pecan</name>
    <dbReference type="NCBI Taxonomy" id="32201"/>
    <lineage>
        <taxon>Eukaryota</taxon>
        <taxon>Viridiplantae</taxon>
        <taxon>Streptophyta</taxon>
        <taxon>Embryophyta</taxon>
        <taxon>Tracheophyta</taxon>
        <taxon>Spermatophyta</taxon>
        <taxon>Magnoliopsida</taxon>
        <taxon>eudicotyledons</taxon>
        <taxon>Gunneridae</taxon>
        <taxon>Pentapetalae</taxon>
        <taxon>rosids</taxon>
        <taxon>fabids</taxon>
        <taxon>Fagales</taxon>
        <taxon>Juglandaceae</taxon>
        <taxon>Carya</taxon>
    </lineage>
</organism>
<dbReference type="EC" id="2.4.1.-" evidence="5"/>
<evidence type="ECO:0000313" key="6">
    <source>
        <dbReference type="EMBL" id="KAG6630945.1"/>
    </source>
</evidence>
<evidence type="ECO:0000256" key="2">
    <source>
        <dbReference type="ARBA" id="ARBA00022676"/>
    </source>
</evidence>
<evidence type="ECO:0000256" key="3">
    <source>
        <dbReference type="ARBA" id="ARBA00022679"/>
    </source>
</evidence>
<dbReference type="Pfam" id="PF00201">
    <property type="entry name" value="UDPGT"/>
    <property type="match status" value="1"/>
</dbReference>
<dbReference type="FunFam" id="3.40.50.2000:FF:000057">
    <property type="entry name" value="Glycosyltransferase"/>
    <property type="match status" value="1"/>
</dbReference>
<name>A0A8T1NKT0_CARIL</name>
<dbReference type="InterPro" id="IPR035595">
    <property type="entry name" value="UDP_glycos_trans_CS"/>
</dbReference>
<accession>A0A8T1NKT0</accession>
<evidence type="ECO:0000256" key="5">
    <source>
        <dbReference type="RuleBase" id="RU362057"/>
    </source>
</evidence>
<dbReference type="PANTHER" id="PTHR11926">
    <property type="entry name" value="GLUCOSYL/GLUCURONOSYL TRANSFERASES"/>
    <property type="match status" value="1"/>
</dbReference>
<keyword evidence="3 4" id="KW-0808">Transferase</keyword>
<evidence type="ECO:0000313" key="7">
    <source>
        <dbReference type="Proteomes" id="UP000811609"/>
    </source>
</evidence>
<dbReference type="GO" id="GO:0080044">
    <property type="term" value="F:quercetin 7-O-glucosyltransferase activity"/>
    <property type="evidence" value="ECO:0007669"/>
    <property type="project" value="TreeGrafter"/>
</dbReference>
<evidence type="ECO:0000256" key="4">
    <source>
        <dbReference type="RuleBase" id="RU003718"/>
    </source>
</evidence>
<dbReference type="FunFam" id="3.40.50.2000:FF:000019">
    <property type="entry name" value="Glycosyltransferase"/>
    <property type="match status" value="1"/>
</dbReference>
<protein>
    <recommendedName>
        <fullName evidence="5">Glycosyltransferase</fullName>
        <ecNumber evidence="5">2.4.1.-</ecNumber>
    </recommendedName>
</protein>
<dbReference type="GO" id="GO:0080043">
    <property type="term" value="F:quercetin 3-O-glucosyltransferase activity"/>
    <property type="evidence" value="ECO:0007669"/>
    <property type="project" value="TreeGrafter"/>
</dbReference>
<dbReference type="AlphaFoldDB" id="A0A8T1NKT0"/>
<comment type="similarity">
    <text evidence="1 4">Belongs to the UDP-glycosyltransferase family.</text>
</comment>
<reference evidence="6" key="1">
    <citation type="submission" date="2020-12" db="EMBL/GenBank/DDBJ databases">
        <title>WGS assembly of Carya illinoinensis cv. Pawnee.</title>
        <authorList>
            <person name="Platts A."/>
            <person name="Shu S."/>
            <person name="Wright S."/>
            <person name="Barry K."/>
            <person name="Edger P."/>
            <person name="Pires J.C."/>
            <person name="Schmutz J."/>
        </authorList>
    </citation>
    <scope>NUCLEOTIDE SEQUENCE</scope>
    <source>
        <tissue evidence="6">Leaf</tissue>
    </source>
</reference>
<dbReference type="PANTHER" id="PTHR11926:SF1540">
    <property type="entry name" value="GLYCOSYLTRANSFERASE"/>
    <property type="match status" value="1"/>
</dbReference>
<dbReference type="EMBL" id="CM031821">
    <property type="protein sequence ID" value="KAG6630945.1"/>
    <property type="molecule type" value="Genomic_DNA"/>
</dbReference>
<dbReference type="Proteomes" id="UP000811609">
    <property type="component" value="Chromosome 13"/>
</dbReference>
<evidence type="ECO:0000256" key="1">
    <source>
        <dbReference type="ARBA" id="ARBA00009995"/>
    </source>
</evidence>
<dbReference type="InterPro" id="IPR002213">
    <property type="entry name" value="UDP_glucos_trans"/>
</dbReference>
<keyword evidence="7" id="KW-1185">Reference proteome</keyword>
<proteinExistence type="inferred from homology"/>
<sequence>MRIAHPKVSYHIYWHYCQPNQTERGRQKEISVFSFFLSKMAKETSAWRAHCLILPYPTQGHINPMVEFSKRLEHRGVKVTLVTTNFVSKDIQKEGSSIALETISDGYDEGRISRPDNFHVYLERFSQVGSQTLTELLEKLSRSGCPPNCIVYDPFLPWALDVAKKFGLLGAALFTQSWAVDVIYYHVHKGELKLPLSESEVLLPGLPPLEPQDMPSFIYTLGSYPGSLEMLTGQFSNIEKADWVLCNTIYELEQEAVDWMSKIMPLRTVGPTIPSMFLDKRLEDDKDYGFSVFKPNTDACLKWLNDHPKGSVVYVSFGSLVALEDEEMQELAWGLRMSNSYFLWVVRATEEAKLPKNFAEETSDKGLMVHWCPQLEVLAHEAVGCFVTHCGWNSTLEALSFGVPMLAMPQWTDQSTNAKFIMDIWKMGLKVPVDEKGIVRKEAAEHCIREIMEGERGKEIKKNAFKWRKLAKEAVDKGGSSDKNIEEFVAELVRS</sequence>
<gene>
    <name evidence="6" type="ORF">CIPAW_13G056500</name>
</gene>
<keyword evidence="2 4" id="KW-0328">Glycosyltransferase</keyword>